<dbReference type="NCBIfam" id="TIGR04086">
    <property type="entry name" value="TIGR04086_membr"/>
    <property type="match status" value="1"/>
</dbReference>
<dbReference type="Proteomes" id="UP000581688">
    <property type="component" value="Unassembled WGS sequence"/>
</dbReference>
<dbReference type="RefSeq" id="WP_174494542.1">
    <property type="nucleotide sequence ID" value="NZ_CADDWK010000001.1"/>
</dbReference>
<keyword evidence="3" id="KW-1185">Reference proteome</keyword>
<feature type="transmembrane region" description="Helical" evidence="1">
    <location>
        <begin position="100"/>
        <end position="118"/>
    </location>
</feature>
<dbReference type="EMBL" id="JACHGH010000001">
    <property type="protein sequence ID" value="MBB6451894.1"/>
    <property type="molecule type" value="Genomic_DNA"/>
</dbReference>
<dbReference type="Pfam" id="PF12670">
    <property type="entry name" value="DUF3792"/>
    <property type="match status" value="1"/>
</dbReference>
<organism evidence="2 3">
    <name type="scientific">Salirhabdus euzebyi</name>
    <dbReference type="NCBI Taxonomy" id="394506"/>
    <lineage>
        <taxon>Bacteria</taxon>
        <taxon>Bacillati</taxon>
        <taxon>Bacillota</taxon>
        <taxon>Bacilli</taxon>
        <taxon>Bacillales</taxon>
        <taxon>Bacillaceae</taxon>
        <taxon>Salirhabdus</taxon>
    </lineage>
</organism>
<keyword evidence="1" id="KW-0812">Transmembrane</keyword>
<dbReference type="InterPro" id="IPR023804">
    <property type="entry name" value="DUF3792_TM"/>
</dbReference>
<reference evidence="2 3" key="1">
    <citation type="submission" date="2020-08" db="EMBL/GenBank/DDBJ databases">
        <title>Genomic Encyclopedia of Type Strains, Phase IV (KMG-IV): sequencing the most valuable type-strain genomes for metagenomic binning, comparative biology and taxonomic classification.</title>
        <authorList>
            <person name="Goeker M."/>
        </authorList>
    </citation>
    <scope>NUCLEOTIDE SEQUENCE [LARGE SCALE GENOMIC DNA]</scope>
    <source>
        <strain evidence="2 3">DSM 19612</strain>
    </source>
</reference>
<keyword evidence="1" id="KW-1133">Transmembrane helix</keyword>
<evidence type="ECO:0000256" key="1">
    <source>
        <dbReference type="SAM" id="Phobius"/>
    </source>
</evidence>
<evidence type="ECO:0000313" key="3">
    <source>
        <dbReference type="Proteomes" id="UP000581688"/>
    </source>
</evidence>
<feature type="transmembrane region" description="Helical" evidence="1">
    <location>
        <begin position="43"/>
        <end position="62"/>
    </location>
</feature>
<feature type="transmembrane region" description="Helical" evidence="1">
    <location>
        <begin position="69"/>
        <end position="88"/>
    </location>
</feature>
<sequence>MATKRLTALLYGWVTIFLFMLISSFILALFIRYTELSSSTLAWLTLGLGLLYLFAGGFLAGVKGKDKGWLLGGITGIGYSLFIFLYQYLAHDQIFQGDQWLYHGLFLVAAIFGGIIGVNMSNSEANK</sequence>
<gene>
    <name evidence="2" type="ORF">HNQ94_000315</name>
</gene>
<keyword evidence="1" id="KW-0472">Membrane</keyword>
<feature type="transmembrane region" description="Helical" evidence="1">
    <location>
        <begin position="9"/>
        <end position="31"/>
    </location>
</feature>
<comment type="caution">
    <text evidence="2">The sequence shown here is derived from an EMBL/GenBank/DDBJ whole genome shotgun (WGS) entry which is preliminary data.</text>
</comment>
<evidence type="ECO:0000313" key="2">
    <source>
        <dbReference type="EMBL" id="MBB6451894.1"/>
    </source>
</evidence>
<proteinExistence type="predicted"/>
<accession>A0A841PVV8</accession>
<name>A0A841PVV8_9BACI</name>
<protein>
    <submittedName>
        <fullName evidence="2">Putative membrane protein (TIGR04086 family)</fullName>
    </submittedName>
</protein>
<dbReference type="AlphaFoldDB" id="A0A841PVV8"/>